<name>U4L8D0_PYROM</name>
<evidence type="ECO:0000256" key="4">
    <source>
        <dbReference type="PIRSR" id="PIRSR000097-2"/>
    </source>
</evidence>
<sequence>MATYTETHTLNTGAKIPAVGLGTWLSAPGEVRAAVKTALEAGYRHIDAAAIYNNESEVGAGIADSGVSRDDIFLTSKLWNNARHAADVERALDESLSKLNTSYLDLYLIHWPCHFESGANQFPQTPAGEIALADIPISETWGAMEALLETGKVRAIGVSNFNQRRLEELLKTAKVVPAVNQIEAHPWLQQEELRRFHEEKGIHITAYSPLGNNIYGKKRVLDDEVIKEVAKDAGVDVAQALISWAVKRGTSVVPKSVTAERIKSNFKKVDLTEEAFQKLNGLDKNQRYNDPIEWGFDVFDEHQEEELRVASMEYAKSHPIKKD</sequence>
<protein>
    <submittedName>
        <fullName evidence="7">Similar to Uncharacterized oxidoreductase C26F1.07 acc. no. Q10494</fullName>
    </submittedName>
</protein>
<evidence type="ECO:0000256" key="3">
    <source>
        <dbReference type="PIRSR" id="PIRSR000097-1"/>
    </source>
</evidence>
<comment type="similarity">
    <text evidence="1">Belongs to the aldo/keto reductase family.</text>
</comment>
<dbReference type="PROSITE" id="PS00062">
    <property type="entry name" value="ALDOKETO_REDUCTASE_2"/>
    <property type="match status" value="1"/>
</dbReference>
<gene>
    <name evidence="7" type="ORF">PCON_13974</name>
</gene>
<dbReference type="InterPro" id="IPR023210">
    <property type="entry name" value="NADP_OxRdtase_dom"/>
</dbReference>
<dbReference type="SUPFAM" id="SSF51430">
    <property type="entry name" value="NAD(P)-linked oxidoreductase"/>
    <property type="match status" value="1"/>
</dbReference>
<proteinExistence type="inferred from homology"/>
<feature type="binding site" evidence="4">
    <location>
        <position position="110"/>
    </location>
    <ligand>
        <name>substrate</name>
    </ligand>
</feature>
<dbReference type="InterPro" id="IPR020471">
    <property type="entry name" value="AKR"/>
</dbReference>
<evidence type="ECO:0000259" key="6">
    <source>
        <dbReference type="Pfam" id="PF00248"/>
    </source>
</evidence>
<dbReference type="InterPro" id="IPR018170">
    <property type="entry name" value="Aldo/ket_reductase_CS"/>
</dbReference>
<dbReference type="Proteomes" id="UP000018144">
    <property type="component" value="Unassembled WGS sequence"/>
</dbReference>
<organism evidence="7 8">
    <name type="scientific">Pyronema omphalodes (strain CBS 100304)</name>
    <name type="common">Pyronema confluens</name>
    <dbReference type="NCBI Taxonomy" id="1076935"/>
    <lineage>
        <taxon>Eukaryota</taxon>
        <taxon>Fungi</taxon>
        <taxon>Dikarya</taxon>
        <taxon>Ascomycota</taxon>
        <taxon>Pezizomycotina</taxon>
        <taxon>Pezizomycetes</taxon>
        <taxon>Pezizales</taxon>
        <taxon>Pyronemataceae</taxon>
        <taxon>Pyronema</taxon>
    </lineage>
</organism>
<accession>U4L8D0</accession>
<feature type="site" description="Lowers pKa of active site Tyr" evidence="5">
    <location>
        <position position="77"/>
    </location>
</feature>
<dbReference type="OMA" id="CKTHKYF"/>
<feature type="active site" description="Proton donor" evidence="3">
    <location>
        <position position="52"/>
    </location>
</feature>
<keyword evidence="8" id="KW-1185">Reference proteome</keyword>
<evidence type="ECO:0000256" key="5">
    <source>
        <dbReference type="PIRSR" id="PIRSR000097-3"/>
    </source>
</evidence>
<evidence type="ECO:0000313" key="7">
    <source>
        <dbReference type="EMBL" id="CCX14381.1"/>
    </source>
</evidence>
<dbReference type="Gene3D" id="3.20.20.100">
    <property type="entry name" value="NADP-dependent oxidoreductase domain"/>
    <property type="match status" value="1"/>
</dbReference>
<dbReference type="Pfam" id="PF00248">
    <property type="entry name" value="Aldo_ket_red"/>
    <property type="match status" value="1"/>
</dbReference>
<evidence type="ECO:0000256" key="1">
    <source>
        <dbReference type="ARBA" id="ARBA00007905"/>
    </source>
</evidence>
<dbReference type="AlphaFoldDB" id="U4L8D0"/>
<evidence type="ECO:0000313" key="8">
    <source>
        <dbReference type="Proteomes" id="UP000018144"/>
    </source>
</evidence>
<dbReference type="PANTHER" id="PTHR11732">
    <property type="entry name" value="ALDO/KETO REDUCTASE"/>
    <property type="match status" value="1"/>
</dbReference>
<evidence type="ECO:0000256" key="2">
    <source>
        <dbReference type="ARBA" id="ARBA00023002"/>
    </source>
</evidence>
<dbReference type="PROSITE" id="PS00798">
    <property type="entry name" value="ALDOKETO_REDUCTASE_1"/>
    <property type="match status" value="1"/>
</dbReference>
<dbReference type="STRING" id="1076935.U4L8D0"/>
<dbReference type="FunFam" id="3.20.20.100:FF:000007">
    <property type="entry name" value="NAD(P)H-dependent D-xylose reductase xyl1"/>
    <property type="match status" value="1"/>
</dbReference>
<dbReference type="InterPro" id="IPR036812">
    <property type="entry name" value="NAD(P)_OxRdtase_dom_sf"/>
</dbReference>
<dbReference type="EMBL" id="HF935967">
    <property type="protein sequence ID" value="CCX14381.1"/>
    <property type="molecule type" value="Genomic_DNA"/>
</dbReference>
<feature type="domain" description="NADP-dependent oxidoreductase" evidence="6">
    <location>
        <begin position="19"/>
        <end position="282"/>
    </location>
</feature>
<dbReference type="OrthoDB" id="416253at2759"/>
<dbReference type="GO" id="GO:0016491">
    <property type="term" value="F:oxidoreductase activity"/>
    <property type="evidence" value="ECO:0007669"/>
    <property type="project" value="UniProtKB-KW"/>
</dbReference>
<dbReference type="PRINTS" id="PR00069">
    <property type="entry name" value="ALDKETRDTASE"/>
</dbReference>
<dbReference type="PIRSF" id="PIRSF000097">
    <property type="entry name" value="AKR"/>
    <property type="match status" value="1"/>
</dbReference>
<reference evidence="7 8" key="1">
    <citation type="journal article" date="2013" name="PLoS Genet.">
        <title>The genome and development-dependent transcriptomes of Pyronema confluens: a window into fungal evolution.</title>
        <authorList>
            <person name="Traeger S."/>
            <person name="Altegoer F."/>
            <person name="Freitag M."/>
            <person name="Gabaldon T."/>
            <person name="Kempken F."/>
            <person name="Kumar A."/>
            <person name="Marcet-Houben M."/>
            <person name="Poggeler S."/>
            <person name="Stajich J.E."/>
            <person name="Nowrousian M."/>
        </authorList>
    </citation>
    <scope>NUCLEOTIDE SEQUENCE [LARGE SCALE GENOMIC DNA]</scope>
    <source>
        <strain evidence="8">CBS 100304</strain>
        <tissue evidence="7">Vegetative mycelium</tissue>
    </source>
</reference>
<keyword evidence="2" id="KW-0560">Oxidoreductase</keyword>
<dbReference type="eggNOG" id="KOG1577">
    <property type="taxonomic scope" value="Eukaryota"/>
</dbReference>